<sequence>MIRQITLPLIPLSLLSVVIAQNFEIPSNWRKPTPTPNRLDRLTLVDGLLNTVSRTLNSSGLFSGLTNTQTANMLCALAIGDYINSSTTSKDVVLNSLDTMFKLIPDIIGSEVPKVNSDPAIWGLAAIYAYTAYRDQVSLQYAQSMWTQLTKDLVTATTSSPRPSGTLNISATCNDASTAGAVFFIPDDPNNMGVNGETTAAFMALSAHLYAQTLIPQYLSAATLSADFIINHLYDGKIILDGMDAGSCSLSSTLVSYNSGFTIDGLSVLAPASGNSSYSSFLSKLISTAVVYPHWTNTANGVIIEGPEDENSATSNGFGVALKAILIRGLYQAYMRNLDNTDQADFIRGFITVQLNALLDLASVTGSNQYSPRWEGPPPKALLPWGQLAAADVLVAALGLADARNSSASPSPPVN</sequence>
<gene>
    <name evidence="1" type="ORF">BDY19DRAFT_748273</name>
</gene>
<reference evidence="1" key="1">
    <citation type="journal article" date="2021" name="Environ. Microbiol.">
        <title>Gene family expansions and transcriptome signatures uncover fungal adaptations to wood decay.</title>
        <authorList>
            <person name="Hage H."/>
            <person name="Miyauchi S."/>
            <person name="Viragh M."/>
            <person name="Drula E."/>
            <person name="Min B."/>
            <person name="Chaduli D."/>
            <person name="Navarro D."/>
            <person name="Favel A."/>
            <person name="Norest M."/>
            <person name="Lesage-Meessen L."/>
            <person name="Balint B."/>
            <person name="Merenyi Z."/>
            <person name="de Eugenio L."/>
            <person name="Morin E."/>
            <person name="Martinez A.T."/>
            <person name="Baldrian P."/>
            <person name="Stursova M."/>
            <person name="Martinez M.J."/>
            <person name="Novotny C."/>
            <person name="Magnuson J.K."/>
            <person name="Spatafora J.W."/>
            <person name="Maurice S."/>
            <person name="Pangilinan J."/>
            <person name="Andreopoulos W."/>
            <person name="LaButti K."/>
            <person name="Hundley H."/>
            <person name="Na H."/>
            <person name="Kuo A."/>
            <person name="Barry K."/>
            <person name="Lipzen A."/>
            <person name="Henrissat B."/>
            <person name="Riley R."/>
            <person name="Ahrendt S."/>
            <person name="Nagy L.G."/>
            <person name="Grigoriev I.V."/>
            <person name="Martin F."/>
            <person name="Rosso M.N."/>
        </authorList>
    </citation>
    <scope>NUCLEOTIDE SEQUENCE</scope>
    <source>
        <strain evidence="1">CBS 384.51</strain>
    </source>
</reference>
<dbReference type="Proteomes" id="UP001055072">
    <property type="component" value="Unassembled WGS sequence"/>
</dbReference>
<comment type="caution">
    <text evidence="1">The sequence shown here is derived from an EMBL/GenBank/DDBJ whole genome shotgun (WGS) entry which is preliminary data.</text>
</comment>
<proteinExistence type="predicted"/>
<name>A0ACB8U711_9APHY</name>
<protein>
    <submittedName>
        <fullName evidence="1">Uncharacterized protein</fullName>
    </submittedName>
</protein>
<evidence type="ECO:0000313" key="1">
    <source>
        <dbReference type="EMBL" id="KAI0090060.1"/>
    </source>
</evidence>
<evidence type="ECO:0000313" key="2">
    <source>
        <dbReference type="Proteomes" id="UP001055072"/>
    </source>
</evidence>
<organism evidence="1 2">
    <name type="scientific">Irpex rosettiformis</name>
    <dbReference type="NCBI Taxonomy" id="378272"/>
    <lineage>
        <taxon>Eukaryota</taxon>
        <taxon>Fungi</taxon>
        <taxon>Dikarya</taxon>
        <taxon>Basidiomycota</taxon>
        <taxon>Agaricomycotina</taxon>
        <taxon>Agaricomycetes</taxon>
        <taxon>Polyporales</taxon>
        <taxon>Irpicaceae</taxon>
        <taxon>Irpex</taxon>
    </lineage>
</organism>
<keyword evidence="2" id="KW-1185">Reference proteome</keyword>
<dbReference type="EMBL" id="MU274908">
    <property type="protein sequence ID" value="KAI0090060.1"/>
    <property type="molecule type" value="Genomic_DNA"/>
</dbReference>
<accession>A0ACB8U711</accession>